<protein>
    <submittedName>
        <fullName evidence="2">Tail fiber protein</fullName>
    </submittedName>
</protein>
<feature type="region of interest" description="Disordered" evidence="1">
    <location>
        <begin position="276"/>
        <end position="303"/>
    </location>
</feature>
<proteinExistence type="predicted"/>
<sequence>MDTIQRLNYFTSQFLVENDFQDEQSYHRNMRLLHNKSLHTFGVVNGLTVTQVGNQQIKVSAGMAIDKNGQEIVLLSDSDTFTLSGNNTDVFVTLQYTESPDVPDTTSGLTNRFRRTTERFQIASSTTKPAADGSVIQVARVTVDSSGNIQRINNDDRILAGAAIAPNSIRTDQLADGSITAAKIANAAVGTSALADNSITAAKIADGSVRTSELANGAVTADKLDPALQTQLSVSGMILMWTGSVNNVPAGWALCNGQNGTPDLRERFIMGLSTDNDSRRGGQATHSHAVPATPQTNTRDVAPGSNFGMAINIHTHTTDVQSNLPPFFKLAFIMKL</sequence>
<organism evidence="2">
    <name type="scientific">Leptolyngbya sp. NK1-12</name>
    <dbReference type="NCBI Taxonomy" id="2547451"/>
    <lineage>
        <taxon>Bacteria</taxon>
        <taxon>Bacillati</taxon>
        <taxon>Cyanobacteriota</taxon>
        <taxon>Cyanophyceae</taxon>
        <taxon>Leptolyngbyales</taxon>
        <taxon>Leptolyngbyaceae</taxon>
        <taxon>Leptolyngbya group</taxon>
        <taxon>Leptolyngbya</taxon>
    </lineage>
</organism>
<gene>
    <name evidence="2" type="ORF">HJG54_33495</name>
</gene>
<evidence type="ECO:0000256" key="1">
    <source>
        <dbReference type="SAM" id="MobiDB-lite"/>
    </source>
</evidence>
<dbReference type="AlphaFoldDB" id="A0AA96WM46"/>
<dbReference type="RefSeq" id="WP_316436219.1">
    <property type="nucleotide sequence ID" value="NZ_CP053587.1"/>
</dbReference>
<reference evidence="2" key="1">
    <citation type="submission" date="2020-05" db="EMBL/GenBank/DDBJ databases">
        <authorList>
            <person name="Zhu T."/>
            <person name="Keshari N."/>
            <person name="Lu X."/>
        </authorList>
    </citation>
    <scope>NUCLEOTIDE SEQUENCE</scope>
    <source>
        <strain evidence="2">NK1-12</strain>
    </source>
</reference>
<name>A0AA96WM46_9CYAN</name>
<dbReference type="EMBL" id="CP053587">
    <property type="protein sequence ID" value="WNZ27754.1"/>
    <property type="molecule type" value="Genomic_DNA"/>
</dbReference>
<evidence type="ECO:0000313" key="2">
    <source>
        <dbReference type="EMBL" id="WNZ27754.1"/>
    </source>
</evidence>
<dbReference type="CDD" id="cd22641">
    <property type="entry name" value="C24-like"/>
    <property type="match status" value="1"/>
</dbReference>
<accession>A0AA96WM46</accession>
<dbReference type="SUPFAM" id="SSF88874">
    <property type="entry name" value="Receptor-binding domain of short tail fibre protein gp12"/>
    <property type="match status" value="1"/>
</dbReference>